<dbReference type="InterPro" id="IPR018252">
    <property type="entry name" value="Annexin_repeat_CS"/>
</dbReference>
<dbReference type="FunCoup" id="A0A7M7JUP7">
    <property type="interactions" value="1403"/>
</dbReference>
<keyword evidence="3 6" id="KW-0106">Calcium</keyword>
<dbReference type="GO" id="GO:0005634">
    <property type="term" value="C:nucleus"/>
    <property type="evidence" value="ECO:0007669"/>
    <property type="project" value="TreeGrafter"/>
</dbReference>
<evidence type="ECO:0000256" key="5">
    <source>
        <dbReference type="ARBA" id="ARBA00023302"/>
    </source>
</evidence>
<dbReference type="GO" id="GO:0032509">
    <property type="term" value="P:endosome transport via multivesicular body sorting pathway"/>
    <property type="evidence" value="ECO:0007669"/>
    <property type="project" value="TreeGrafter"/>
</dbReference>
<dbReference type="AlphaFoldDB" id="A0A7M7JUP7"/>
<dbReference type="FunFam" id="1.10.220.10:FF:000003">
    <property type="entry name" value="Annexin"/>
    <property type="match status" value="1"/>
</dbReference>
<dbReference type="EnsemblMetazoa" id="XM_022800212">
    <property type="protein sequence ID" value="XP_022655947"/>
    <property type="gene ID" value="LOC111248238"/>
</dbReference>
<dbReference type="InParanoid" id="A0A7M7JUP7"/>
<evidence type="ECO:0000256" key="4">
    <source>
        <dbReference type="ARBA" id="ARBA00023216"/>
    </source>
</evidence>
<comment type="domain">
    <text evidence="6">A pair of annexin repeats may form one binding site for calcium and phospholipid.</text>
</comment>
<dbReference type="OMA" id="ASNWVIM"/>
<dbReference type="PROSITE" id="PS00223">
    <property type="entry name" value="ANNEXIN_1"/>
    <property type="match status" value="3"/>
</dbReference>
<evidence type="ECO:0000256" key="2">
    <source>
        <dbReference type="ARBA" id="ARBA00022737"/>
    </source>
</evidence>
<dbReference type="Gene3D" id="1.10.220.10">
    <property type="entry name" value="Annexin"/>
    <property type="match status" value="4"/>
</dbReference>
<dbReference type="GeneID" id="111248238"/>
<dbReference type="FunFam" id="1.10.220.10:FF:000001">
    <property type="entry name" value="Annexin"/>
    <property type="match status" value="1"/>
</dbReference>
<keyword evidence="4 6" id="KW-0041">Annexin</keyword>
<keyword evidence="8" id="KW-1185">Reference proteome</keyword>
<accession>A0A7M7JUP7</accession>
<dbReference type="GO" id="GO:0005737">
    <property type="term" value="C:cytoplasm"/>
    <property type="evidence" value="ECO:0007669"/>
    <property type="project" value="TreeGrafter"/>
</dbReference>
<keyword evidence="2 6" id="KW-0677">Repeat</keyword>
<evidence type="ECO:0000313" key="7">
    <source>
        <dbReference type="EnsemblMetazoa" id="XP_022655947"/>
    </source>
</evidence>
<dbReference type="PANTHER" id="PTHR10502:SF233">
    <property type="entry name" value="ANNEXIN B9"/>
    <property type="match status" value="1"/>
</dbReference>
<dbReference type="RefSeq" id="XP_022655947.1">
    <property type="nucleotide sequence ID" value="XM_022800212.1"/>
</dbReference>
<reference evidence="7" key="1">
    <citation type="submission" date="2021-01" db="UniProtKB">
        <authorList>
            <consortium name="EnsemblMetazoa"/>
        </authorList>
    </citation>
    <scope>IDENTIFICATION</scope>
</reference>
<dbReference type="InterPro" id="IPR037104">
    <property type="entry name" value="Annexin_sf"/>
</dbReference>
<dbReference type="PANTHER" id="PTHR10502">
    <property type="entry name" value="ANNEXIN"/>
    <property type="match status" value="1"/>
</dbReference>
<evidence type="ECO:0000256" key="1">
    <source>
        <dbReference type="ARBA" id="ARBA00007831"/>
    </source>
</evidence>
<dbReference type="GO" id="GO:0005509">
    <property type="term" value="F:calcium ion binding"/>
    <property type="evidence" value="ECO:0007669"/>
    <property type="project" value="InterPro"/>
</dbReference>
<protein>
    <recommendedName>
        <fullName evidence="6">Annexin</fullName>
    </recommendedName>
</protein>
<dbReference type="SMART" id="SM00335">
    <property type="entry name" value="ANX"/>
    <property type="match status" value="4"/>
</dbReference>
<dbReference type="FunFam" id="1.10.220.10:FF:000004">
    <property type="entry name" value="Annexin"/>
    <property type="match status" value="1"/>
</dbReference>
<dbReference type="Proteomes" id="UP000594260">
    <property type="component" value="Unplaced"/>
</dbReference>
<dbReference type="PRINTS" id="PR00196">
    <property type="entry name" value="ANNEXIN"/>
</dbReference>
<dbReference type="GO" id="GO:0005886">
    <property type="term" value="C:plasma membrane"/>
    <property type="evidence" value="ECO:0007669"/>
    <property type="project" value="TreeGrafter"/>
</dbReference>
<comment type="similarity">
    <text evidence="1 6">Belongs to the annexin family.</text>
</comment>
<dbReference type="OrthoDB" id="37886at2759"/>
<dbReference type="FunFam" id="1.10.220.10:FF:000002">
    <property type="entry name" value="Annexin"/>
    <property type="match status" value="1"/>
</dbReference>
<dbReference type="SUPFAM" id="SSF47874">
    <property type="entry name" value="Annexin"/>
    <property type="match status" value="1"/>
</dbReference>
<dbReference type="GO" id="GO:0012506">
    <property type="term" value="C:vesicle membrane"/>
    <property type="evidence" value="ECO:0007669"/>
    <property type="project" value="TreeGrafter"/>
</dbReference>
<dbReference type="GO" id="GO:0005544">
    <property type="term" value="F:calcium-dependent phospholipid binding"/>
    <property type="evidence" value="ECO:0007669"/>
    <property type="project" value="UniProtKB-KW"/>
</dbReference>
<evidence type="ECO:0000256" key="3">
    <source>
        <dbReference type="ARBA" id="ARBA00022837"/>
    </source>
</evidence>
<organism evidence="7 8">
    <name type="scientific">Varroa destructor</name>
    <name type="common">Honeybee mite</name>
    <dbReference type="NCBI Taxonomy" id="109461"/>
    <lineage>
        <taxon>Eukaryota</taxon>
        <taxon>Metazoa</taxon>
        <taxon>Ecdysozoa</taxon>
        <taxon>Arthropoda</taxon>
        <taxon>Chelicerata</taxon>
        <taxon>Arachnida</taxon>
        <taxon>Acari</taxon>
        <taxon>Parasitiformes</taxon>
        <taxon>Mesostigmata</taxon>
        <taxon>Gamasina</taxon>
        <taxon>Dermanyssoidea</taxon>
        <taxon>Varroidae</taxon>
        <taxon>Varroa</taxon>
    </lineage>
</organism>
<dbReference type="PROSITE" id="PS51897">
    <property type="entry name" value="ANNEXIN_2"/>
    <property type="match status" value="4"/>
</dbReference>
<evidence type="ECO:0000256" key="6">
    <source>
        <dbReference type="RuleBase" id="RU003540"/>
    </source>
</evidence>
<name>A0A7M7JUP7_VARDE</name>
<keyword evidence="5 6" id="KW-0111">Calcium/phospholipid-binding</keyword>
<dbReference type="InterPro" id="IPR018502">
    <property type="entry name" value="Annexin_repeat"/>
</dbReference>
<dbReference type="GO" id="GO:0001786">
    <property type="term" value="F:phosphatidylserine binding"/>
    <property type="evidence" value="ECO:0007669"/>
    <property type="project" value="TreeGrafter"/>
</dbReference>
<sequence>MATIRPYSPFDPQEDAKALRKAMKGFGTDEAAIISILCARTSAQRQELIPTYKQMHGRDLIKDLKSELSGNFENVIIGLMTPLNEYLAQEIKRAIKGIGTEENVLIEILCTRSNAEIAAIKDAYQKLYGNSMEDEVADDLSGDLKRVMVALMTARRPERTGVDPGRAQRDANELKSAGVDQWGTDEGAFISVFCSNSYEQLRAIFHEYRALAGHDIMDAINNEMSGDLKDALLAIVKSVFNTPLYFAELLQKAMKGMGTDDKTLVRILVSRSEIDLAYIRQEYQKVYGKPLETAIKSETSGDYKRSLITILTGQPSMYYSYNP</sequence>
<dbReference type="InterPro" id="IPR001464">
    <property type="entry name" value="Annexin"/>
</dbReference>
<dbReference type="Pfam" id="PF00191">
    <property type="entry name" value="Annexin"/>
    <property type="match status" value="4"/>
</dbReference>
<evidence type="ECO:0000313" key="8">
    <source>
        <dbReference type="Proteomes" id="UP000594260"/>
    </source>
</evidence>
<proteinExistence type="inferred from homology"/>
<dbReference type="KEGG" id="vde:111248238"/>